<feature type="domain" description="VOC" evidence="1">
    <location>
        <begin position="1"/>
        <end position="118"/>
    </location>
</feature>
<dbReference type="SUPFAM" id="SSF54593">
    <property type="entry name" value="Glyoxalase/Bleomycin resistance protein/Dihydroxybiphenyl dioxygenase"/>
    <property type="match status" value="1"/>
</dbReference>
<protein>
    <submittedName>
        <fullName evidence="2">VOC family protein</fullName>
    </submittedName>
</protein>
<dbReference type="InterPro" id="IPR037523">
    <property type="entry name" value="VOC_core"/>
</dbReference>
<comment type="caution">
    <text evidence="2">The sequence shown here is derived from an EMBL/GenBank/DDBJ whole genome shotgun (WGS) entry which is preliminary data.</text>
</comment>
<dbReference type="PROSITE" id="PS51819">
    <property type="entry name" value="VOC"/>
    <property type="match status" value="1"/>
</dbReference>
<dbReference type="PANTHER" id="PTHR35006">
    <property type="entry name" value="GLYOXALASE FAMILY PROTEIN (AFU_ORTHOLOGUE AFUA_5G14830)"/>
    <property type="match status" value="1"/>
</dbReference>
<evidence type="ECO:0000259" key="1">
    <source>
        <dbReference type="PROSITE" id="PS51819"/>
    </source>
</evidence>
<evidence type="ECO:0000313" key="3">
    <source>
        <dbReference type="Proteomes" id="UP001562159"/>
    </source>
</evidence>
<sequence length="122" mass="12954">MFDHVVFGVSDYAASKAFFLKALAPIGMAVVLEGSLGIELSADGKVSLCLFPTAEKPAHLHLAFVAENRQQVDAFHRAALEAGGTDHGAPGLRPNYSGKYYAAFVIGPDGHNIEVVCHEAED</sequence>
<proteinExistence type="predicted"/>
<gene>
    <name evidence="2" type="ORF">AB7878_09530</name>
</gene>
<dbReference type="InterPro" id="IPR004360">
    <property type="entry name" value="Glyas_Fos-R_dOase_dom"/>
</dbReference>
<organism evidence="2 3">
    <name type="scientific">Rhodanobacter humi</name>
    <dbReference type="NCBI Taxonomy" id="1888173"/>
    <lineage>
        <taxon>Bacteria</taxon>
        <taxon>Pseudomonadati</taxon>
        <taxon>Pseudomonadota</taxon>
        <taxon>Gammaproteobacteria</taxon>
        <taxon>Lysobacterales</taxon>
        <taxon>Rhodanobacteraceae</taxon>
        <taxon>Rhodanobacter</taxon>
    </lineage>
</organism>
<keyword evidence="3" id="KW-1185">Reference proteome</keyword>
<name>A0ABV4ASX0_9GAMM</name>
<dbReference type="Gene3D" id="3.10.180.10">
    <property type="entry name" value="2,3-Dihydroxybiphenyl 1,2-Dioxygenase, domain 1"/>
    <property type="match status" value="1"/>
</dbReference>
<dbReference type="Proteomes" id="UP001562159">
    <property type="component" value="Unassembled WGS sequence"/>
</dbReference>
<evidence type="ECO:0000313" key="2">
    <source>
        <dbReference type="EMBL" id="MEY2182659.1"/>
    </source>
</evidence>
<dbReference type="InterPro" id="IPR029068">
    <property type="entry name" value="Glyas_Bleomycin-R_OHBP_Dase"/>
</dbReference>
<dbReference type="CDD" id="cd07262">
    <property type="entry name" value="VOC_like"/>
    <property type="match status" value="1"/>
</dbReference>
<dbReference type="PANTHER" id="PTHR35006:SF2">
    <property type="entry name" value="GLYOXALASE FAMILY PROTEIN (AFU_ORTHOLOGUE AFUA_5G14830)"/>
    <property type="match status" value="1"/>
</dbReference>
<dbReference type="Pfam" id="PF00903">
    <property type="entry name" value="Glyoxalase"/>
    <property type="match status" value="1"/>
</dbReference>
<accession>A0ABV4ASX0</accession>
<dbReference type="EMBL" id="JBGBPY010000001">
    <property type="protein sequence ID" value="MEY2182659.1"/>
    <property type="molecule type" value="Genomic_DNA"/>
</dbReference>
<reference evidence="2 3" key="1">
    <citation type="submission" date="2024-07" db="EMBL/GenBank/DDBJ databases">
        <title>Molecular mechanisms and environmental adaptations of flagellar loss and biofilm growth of Rhodanobacter under environmental stress.</title>
        <authorList>
            <person name="Chen M."/>
        </authorList>
    </citation>
    <scope>NUCLEOTIDE SEQUENCE [LARGE SCALE GENOMIC DNA]</scope>
    <source>
        <strain evidence="2 3">RS22</strain>
    </source>
</reference>